<sequence length="766" mass="83577">MVLHFFQSITLILALCWLQSVNTRFWRGRSVPAQVTSGLLFGATAIVNMLDPIWLAPGVFIDARLAVLGMACVFGGPLAGCLAVSMAVAYRLELGGAGAVPGAAGMLITALLGFAYRHALSRRWVRGGAPQMLGFGFLIHLLALFLLLVLSGLAPVSVLILSMTLTLPVVTLMLALLLQDLQQRSQASSALEESEARMRAITHAIPDLLLVLDEDGRYLDIVSPVQHRHLLYDDAARLQGRRMHDVLPTAKADRLLAFVRQSLLSRTPEAIEYTLDIGATHRTFEGRAQALDINLDGRKAVVMVARDITAHKAAEAEIMQLAFFDPLTGLPNRRRLIDRLTQMQARSAQDGTFSALLCIDLDDFKKINDLRGSAAGDQMLQQVACRLESFTRETHSVARMGGDKFAVLLSGLSTVREQAHSAASLVAGQLLEALRAPYQLGPNVQFSSGSIGIVLFNETFSANELLQQADLAMYAAKDAGKNTWYFFVPAFQEAVNSRLRLEEEIRQGLLRGEFHVHYQPQFDERGHLAGAEALVRWQHPEHGLMIPGHFIGAAEQAGLLQQLDHWVLVEACHQLAAWSGHPVMGSVPVSVNISAVQLHQGDFSTQVMGVLAETGAPANLLMLELTESVLVRDMALAIAHMEALRVHGVRFALDDFGTGYSSLSYLQQLPLDELKIDQSFVRSLPADTGSLVIIRAITALAESFGFDVIAEGVETDAQHTLLASNGCRYFQGYLFAQPMPAEALTTLATTLPRNERHAAASGIRRR</sequence>
<dbReference type="KEGG" id="maer:DAI18_16040"/>
<accession>A0A2S0PDG1</accession>
<dbReference type="SMART" id="SM00052">
    <property type="entry name" value="EAL"/>
    <property type="match status" value="1"/>
</dbReference>
<dbReference type="InterPro" id="IPR029787">
    <property type="entry name" value="Nucleotide_cyclase"/>
</dbReference>
<evidence type="ECO:0000256" key="3">
    <source>
        <dbReference type="ARBA" id="ARBA00022692"/>
    </source>
</evidence>
<feature type="transmembrane region" description="Helical" evidence="6">
    <location>
        <begin position="67"/>
        <end position="90"/>
    </location>
</feature>
<feature type="transmembrane region" description="Helical" evidence="6">
    <location>
        <begin position="128"/>
        <end position="150"/>
    </location>
</feature>
<dbReference type="PROSITE" id="PS50883">
    <property type="entry name" value="EAL"/>
    <property type="match status" value="1"/>
</dbReference>
<feature type="domain" description="GGDEF" evidence="8">
    <location>
        <begin position="352"/>
        <end position="489"/>
    </location>
</feature>
<dbReference type="InterPro" id="IPR035919">
    <property type="entry name" value="EAL_sf"/>
</dbReference>
<dbReference type="SMART" id="SM00267">
    <property type="entry name" value="GGDEF"/>
    <property type="match status" value="1"/>
</dbReference>
<proteinExistence type="predicted"/>
<evidence type="ECO:0000259" key="8">
    <source>
        <dbReference type="PROSITE" id="PS50887"/>
    </source>
</evidence>
<organism evidence="9 10">
    <name type="scientific">Microvirgula aerodenitrificans</name>
    <dbReference type="NCBI Taxonomy" id="57480"/>
    <lineage>
        <taxon>Bacteria</taxon>
        <taxon>Pseudomonadati</taxon>
        <taxon>Pseudomonadota</taxon>
        <taxon>Betaproteobacteria</taxon>
        <taxon>Neisseriales</taxon>
        <taxon>Aquaspirillaceae</taxon>
        <taxon>Microvirgula</taxon>
    </lineage>
</organism>
<dbReference type="CDD" id="cd01949">
    <property type="entry name" value="GGDEF"/>
    <property type="match status" value="1"/>
</dbReference>
<dbReference type="Gene3D" id="3.30.450.20">
    <property type="entry name" value="PAS domain"/>
    <property type="match status" value="1"/>
</dbReference>
<gene>
    <name evidence="9" type="ORF">DAI18_16040</name>
</gene>
<dbReference type="InterPro" id="IPR013656">
    <property type="entry name" value="PAS_4"/>
</dbReference>
<evidence type="ECO:0000313" key="9">
    <source>
        <dbReference type="EMBL" id="AVY95385.1"/>
    </source>
</evidence>
<dbReference type="Gene3D" id="3.30.70.270">
    <property type="match status" value="1"/>
</dbReference>
<evidence type="ECO:0000313" key="10">
    <source>
        <dbReference type="Proteomes" id="UP000244173"/>
    </source>
</evidence>
<comment type="subcellular location">
    <subcellularLocation>
        <location evidence="1">Cell membrane</location>
        <topology evidence="1">Multi-pass membrane protein</topology>
    </subcellularLocation>
</comment>
<feature type="transmembrane region" description="Helical" evidence="6">
    <location>
        <begin position="156"/>
        <end position="178"/>
    </location>
</feature>
<evidence type="ECO:0000256" key="4">
    <source>
        <dbReference type="ARBA" id="ARBA00022989"/>
    </source>
</evidence>
<dbReference type="GO" id="GO:0071555">
    <property type="term" value="P:cell wall organization"/>
    <property type="evidence" value="ECO:0007669"/>
    <property type="project" value="InterPro"/>
</dbReference>
<dbReference type="PROSITE" id="PS50887">
    <property type="entry name" value="GGDEF"/>
    <property type="match status" value="1"/>
</dbReference>
<dbReference type="InterPro" id="IPR052155">
    <property type="entry name" value="Biofilm_reg_signaling"/>
</dbReference>
<dbReference type="Pfam" id="PF00563">
    <property type="entry name" value="EAL"/>
    <property type="match status" value="1"/>
</dbReference>
<dbReference type="PANTHER" id="PTHR44757">
    <property type="entry name" value="DIGUANYLATE CYCLASE DGCP"/>
    <property type="match status" value="1"/>
</dbReference>
<protein>
    <submittedName>
        <fullName evidence="9">GGDEF domain-containing protein</fullName>
    </submittedName>
</protein>
<dbReference type="SUPFAM" id="SSF141868">
    <property type="entry name" value="EAL domain-like"/>
    <property type="match status" value="1"/>
</dbReference>
<dbReference type="InterPro" id="IPR043128">
    <property type="entry name" value="Rev_trsase/Diguanyl_cyclase"/>
</dbReference>
<dbReference type="SUPFAM" id="SSF55785">
    <property type="entry name" value="PYP-like sensor domain (PAS domain)"/>
    <property type="match status" value="1"/>
</dbReference>
<dbReference type="GO" id="GO:0005886">
    <property type="term" value="C:plasma membrane"/>
    <property type="evidence" value="ECO:0007669"/>
    <property type="project" value="UniProtKB-SubCell"/>
</dbReference>
<dbReference type="InterPro" id="IPR000014">
    <property type="entry name" value="PAS"/>
</dbReference>
<dbReference type="RefSeq" id="WP_051528935.1">
    <property type="nucleotide sequence ID" value="NZ_CP028519.1"/>
</dbReference>
<reference evidence="9 10" key="1">
    <citation type="submission" date="2018-04" db="EMBL/GenBank/DDBJ databases">
        <title>Denitrifier Microvirgula.</title>
        <authorList>
            <person name="Anderson E."/>
            <person name="Jang J."/>
            <person name="Ishii S."/>
        </authorList>
    </citation>
    <scope>NUCLEOTIDE SEQUENCE [LARGE SCALE GENOMIC DNA]</scope>
    <source>
        <strain evidence="9 10">BE2.4</strain>
    </source>
</reference>
<dbReference type="InterPro" id="IPR035965">
    <property type="entry name" value="PAS-like_dom_sf"/>
</dbReference>
<keyword evidence="2" id="KW-1003">Cell membrane</keyword>
<dbReference type="EMBL" id="CP028519">
    <property type="protein sequence ID" value="AVY95385.1"/>
    <property type="molecule type" value="Genomic_DNA"/>
</dbReference>
<evidence type="ECO:0000256" key="6">
    <source>
        <dbReference type="SAM" id="Phobius"/>
    </source>
</evidence>
<feature type="transmembrane region" description="Helical" evidence="6">
    <location>
        <begin position="39"/>
        <end position="60"/>
    </location>
</feature>
<dbReference type="Pfam" id="PF08448">
    <property type="entry name" value="PAS_4"/>
    <property type="match status" value="1"/>
</dbReference>
<dbReference type="NCBIfam" id="TIGR00229">
    <property type="entry name" value="sensory_box"/>
    <property type="match status" value="1"/>
</dbReference>
<dbReference type="CDD" id="cd00130">
    <property type="entry name" value="PAS"/>
    <property type="match status" value="1"/>
</dbReference>
<dbReference type="InterPro" id="IPR000160">
    <property type="entry name" value="GGDEF_dom"/>
</dbReference>
<feature type="transmembrane region" description="Helical" evidence="6">
    <location>
        <begin position="96"/>
        <end position="116"/>
    </location>
</feature>
<evidence type="ECO:0000256" key="2">
    <source>
        <dbReference type="ARBA" id="ARBA00022475"/>
    </source>
</evidence>
<dbReference type="NCBIfam" id="TIGR00254">
    <property type="entry name" value="GGDEF"/>
    <property type="match status" value="1"/>
</dbReference>
<dbReference type="OrthoDB" id="9813903at2"/>
<dbReference type="Gene3D" id="3.20.20.450">
    <property type="entry name" value="EAL domain"/>
    <property type="match status" value="1"/>
</dbReference>
<keyword evidence="3 6" id="KW-0812">Transmembrane</keyword>
<feature type="domain" description="EAL" evidence="7">
    <location>
        <begin position="498"/>
        <end position="752"/>
    </location>
</feature>
<dbReference type="FunFam" id="3.20.20.450:FF:000001">
    <property type="entry name" value="Cyclic di-GMP phosphodiesterase yahA"/>
    <property type="match status" value="1"/>
</dbReference>
<dbReference type="AlphaFoldDB" id="A0A2S0PDG1"/>
<evidence type="ECO:0000256" key="5">
    <source>
        <dbReference type="ARBA" id="ARBA00023136"/>
    </source>
</evidence>
<dbReference type="InterPro" id="IPR011620">
    <property type="entry name" value="Sig_transdc_His_kinase_LytS_TM"/>
</dbReference>
<evidence type="ECO:0000259" key="7">
    <source>
        <dbReference type="PROSITE" id="PS50883"/>
    </source>
</evidence>
<dbReference type="Proteomes" id="UP000244173">
    <property type="component" value="Chromosome"/>
</dbReference>
<keyword evidence="4 6" id="KW-1133">Transmembrane helix</keyword>
<dbReference type="STRING" id="1122240.GCA_000620105_02729"/>
<dbReference type="InterPro" id="IPR001633">
    <property type="entry name" value="EAL_dom"/>
</dbReference>
<dbReference type="SUPFAM" id="SSF55073">
    <property type="entry name" value="Nucleotide cyclase"/>
    <property type="match status" value="1"/>
</dbReference>
<keyword evidence="10" id="KW-1185">Reference proteome</keyword>
<dbReference type="Pfam" id="PF07694">
    <property type="entry name" value="5TM-5TMR_LYT"/>
    <property type="match status" value="1"/>
</dbReference>
<keyword evidence="5 6" id="KW-0472">Membrane</keyword>
<dbReference type="GO" id="GO:0000155">
    <property type="term" value="F:phosphorelay sensor kinase activity"/>
    <property type="evidence" value="ECO:0007669"/>
    <property type="project" value="InterPro"/>
</dbReference>
<dbReference type="CDD" id="cd01948">
    <property type="entry name" value="EAL"/>
    <property type="match status" value="1"/>
</dbReference>
<dbReference type="PANTHER" id="PTHR44757:SF2">
    <property type="entry name" value="BIOFILM ARCHITECTURE MAINTENANCE PROTEIN MBAA"/>
    <property type="match status" value="1"/>
</dbReference>
<dbReference type="Pfam" id="PF00990">
    <property type="entry name" value="GGDEF"/>
    <property type="match status" value="1"/>
</dbReference>
<name>A0A2S0PDG1_9NEIS</name>
<evidence type="ECO:0000256" key="1">
    <source>
        <dbReference type="ARBA" id="ARBA00004651"/>
    </source>
</evidence>